<dbReference type="Pfam" id="PF01663">
    <property type="entry name" value="Phosphodiest"/>
    <property type="match status" value="1"/>
</dbReference>
<dbReference type="Pfam" id="PF13432">
    <property type="entry name" value="TPR_16"/>
    <property type="match status" value="2"/>
</dbReference>
<dbReference type="Gene3D" id="3.40.720.10">
    <property type="entry name" value="Alkaline Phosphatase, subunit A"/>
    <property type="match status" value="1"/>
</dbReference>
<dbReference type="AlphaFoldDB" id="A0A518DD59"/>
<feature type="repeat" description="TPR" evidence="1">
    <location>
        <begin position="498"/>
        <end position="531"/>
    </location>
</feature>
<dbReference type="SUPFAM" id="SSF48452">
    <property type="entry name" value="TPR-like"/>
    <property type="match status" value="2"/>
</dbReference>
<dbReference type="SMART" id="SM00028">
    <property type="entry name" value="TPR"/>
    <property type="match status" value="4"/>
</dbReference>
<sequence>MRFERNRGSDAPDRVLLVGWDAADWQMIQPLVERGLMPTLASLMREGAWGNLASIQPMLSPMLWNSIATGKRASKHGVYGFTEPDPDHGGVRPSSSTTRKCKALWNIATQCGLKSNVVGWYASHPAEPIDGVMVSNQFEVFRPQGDGVSPPAPQSVHPPELLESLAELRVRPAEIDAAAILPFIPDAARLVGQDAHRVGKLQQLLAQTATVHAAATRLMTDTDWDFSAVYYEGIDRFGHEFMEFHPPKMDAVSQADFEAYRHCMAGVYRFHDMMLQTLLTLAGDRTAVVLMSDHGYYSNHLRPDPRPGKAGPVEWHRPFGVLAAKGPGVRPGSRLFGASILDVAPTVLRLLGLPAGYDMPGRELAEALVCPPGPERVNSWEQIDGPCGMHPADLRVDPVEAREAMQQLVALGYIDAPSEDTEASVRDTIAQNQLVLAQSMVDAGEFQEALAVIDAIDPTLRETTPGQLLRASCLLALGDRAAARQTLAPLADSGEDAPRMHMMLGTLELADGDTEQALAHFQQVAAASPRLPGLHTKLGGVYLTVGRYDQAIEAYERALEIDPESPPALEGLARARLETGRPQEALDLALCAAEFVHQFPRAHLTIGRAMIALGDYPGAAEALELCVRQAPKLADAHRALAAVYRELGDSARAVESELRASRVLA</sequence>
<evidence type="ECO:0000256" key="1">
    <source>
        <dbReference type="PROSITE-ProRule" id="PRU00339"/>
    </source>
</evidence>
<dbReference type="InterPro" id="IPR017850">
    <property type="entry name" value="Alkaline_phosphatase_core_sf"/>
</dbReference>
<dbReference type="RefSeq" id="WP_145285900.1">
    <property type="nucleotide sequence ID" value="NZ_CP036291.1"/>
</dbReference>
<dbReference type="Gene3D" id="1.25.40.10">
    <property type="entry name" value="Tetratricopeptide repeat domain"/>
    <property type="match status" value="1"/>
</dbReference>
<name>A0A518DD59_9BACT</name>
<dbReference type="Proteomes" id="UP000317429">
    <property type="component" value="Chromosome"/>
</dbReference>
<reference evidence="2 3" key="1">
    <citation type="submission" date="2019-02" db="EMBL/GenBank/DDBJ databases">
        <title>Deep-cultivation of Planctomycetes and their phenomic and genomic characterization uncovers novel biology.</title>
        <authorList>
            <person name="Wiegand S."/>
            <person name="Jogler M."/>
            <person name="Boedeker C."/>
            <person name="Pinto D."/>
            <person name="Vollmers J."/>
            <person name="Rivas-Marin E."/>
            <person name="Kohn T."/>
            <person name="Peeters S.H."/>
            <person name="Heuer A."/>
            <person name="Rast P."/>
            <person name="Oberbeckmann S."/>
            <person name="Bunk B."/>
            <person name="Jeske O."/>
            <person name="Meyerdierks A."/>
            <person name="Storesund J.E."/>
            <person name="Kallscheuer N."/>
            <person name="Luecker S."/>
            <person name="Lage O.M."/>
            <person name="Pohl T."/>
            <person name="Merkel B.J."/>
            <person name="Hornburger P."/>
            <person name="Mueller R.-W."/>
            <person name="Bruemmer F."/>
            <person name="Labrenz M."/>
            <person name="Spormann A.M."/>
            <person name="Op den Camp H."/>
            <person name="Overmann J."/>
            <person name="Amann R."/>
            <person name="Jetten M.S.M."/>
            <person name="Mascher T."/>
            <person name="Medema M.H."/>
            <person name="Devos D.P."/>
            <person name="Kaster A.-K."/>
            <person name="Ovreas L."/>
            <person name="Rohde M."/>
            <person name="Galperin M.Y."/>
            <person name="Jogler C."/>
        </authorList>
    </citation>
    <scope>NUCLEOTIDE SEQUENCE [LARGE SCALE GENOMIC DNA]</scope>
    <source>
        <strain evidence="2 3">Pla175</strain>
    </source>
</reference>
<keyword evidence="3" id="KW-1185">Reference proteome</keyword>
<dbReference type="SUPFAM" id="SSF53649">
    <property type="entry name" value="Alkaline phosphatase-like"/>
    <property type="match status" value="1"/>
</dbReference>
<evidence type="ECO:0000313" key="2">
    <source>
        <dbReference type="EMBL" id="QDU89417.1"/>
    </source>
</evidence>
<dbReference type="EMBL" id="CP036291">
    <property type="protein sequence ID" value="QDU89417.1"/>
    <property type="molecule type" value="Genomic_DNA"/>
</dbReference>
<dbReference type="PANTHER" id="PTHR44998">
    <property type="match status" value="1"/>
</dbReference>
<proteinExistence type="predicted"/>
<dbReference type="PANTHER" id="PTHR44998:SF1">
    <property type="entry name" value="UDP-N-ACETYLGLUCOSAMINE--PEPTIDE N-ACETYLGLUCOSAMINYLTRANSFERASE 110 KDA SUBUNIT"/>
    <property type="match status" value="1"/>
</dbReference>
<gene>
    <name evidence="2" type="ORF">Pla175_28070</name>
</gene>
<dbReference type="OrthoDB" id="228738at2"/>
<accession>A0A518DD59</accession>
<dbReference type="PROSITE" id="PS50293">
    <property type="entry name" value="TPR_REGION"/>
    <property type="match status" value="1"/>
</dbReference>
<dbReference type="InterPro" id="IPR011990">
    <property type="entry name" value="TPR-like_helical_dom_sf"/>
</dbReference>
<dbReference type="KEGG" id="pnd:Pla175_28070"/>
<dbReference type="InterPro" id="IPR019734">
    <property type="entry name" value="TPR_rpt"/>
</dbReference>
<feature type="repeat" description="TPR" evidence="1">
    <location>
        <begin position="532"/>
        <end position="565"/>
    </location>
</feature>
<dbReference type="InterPro" id="IPR002591">
    <property type="entry name" value="Phosphodiest/P_Trfase"/>
</dbReference>
<evidence type="ECO:0000313" key="3">
    <source>
        <dbReference type="Proteomes" id="UP000317429"/>
    </source>
</evidence>
<dbReference type="PROSITE" id="PS50005">
    <property type="entry name" value="TPR"/>
    <property type="match status" value="2"/>
</dbReference>
<protein>
    <submittedName>
        <fullName evidence="2">Tetratricopeptide repeat protein</fullName>
    </submittedName>
</protein>
<organism evidence="2 3">
    <name type="scientific">Pirellulimonas nuda</name>
    <dbReference type="NCBI Taxonomy" id="2528009"/>
    <lineage>
        <taxon>Bacteria</taxon>
        <taxon>Pseudomonadati</taxon>
        <taxon>Planctomycetota</taxon>
        <taxon>Planctomycetia</taxon>
        <taxon>Pirellulales</taxon>
        <taxon>Lacipirellulaceae</taxon>
        <taxon>Pirellulimonas</taxon>
    </lineage>
</organism>
<dbReference type="Pfam" id="PF14559">
    <property type="entry name" value="TPR_19"/>
    <property type="match status" value="1"/>
</dbReference>
<keyword evidence="1" id="KW-0802">TPR repeat</keyword>